<feature type="compositionally biased region" description="Acidic residues" evidence="1">
    <location>
        <begin position="438"/>
        <end position="451"/>
    </location>
</feature>
<dbReference type="SUPFAM" id="SSF46565">
    <property type="entry name" value="Chaperone J-domain"/>
    <property type="match status" value="1"/>
</dbReference>
<accession>A0AAF0XKS5</accession>
<dbReference type="Gene3D" id="1.10.287.110">
    <property type="entry name" value="DnaJ domain"/>
    <property type="match status" value="1"/>
</dbReference>
<proteinExistence type="predicted"/>
<dbReference type="InterPro" id="IPR024593">
    <property type="entry name" value="DUF3444"/>
</dbReference>
<feature type="compositionally biased region" description="Basic and acidic residues" evidence="1">
    <location>
        <begin position="336"/>
        <end position="349"/>
    </location>
</feature>
<dbReference type="EMBL" id="CP093349">
    <property type="protein sequence ID" value="WOH08837.1"/>
    <property type="molecule type" value="Genomic_DNA"/>
</dbReference>
<feature type="region of interest" description="Disordered" evidence="1">
    <location>
        <begin position="135"/>
        <end position="155"/>
    </location>
</feature>
<feature type="compositionally biased region" description="Polar residues" evidence="1">
    <location>
        <begin position="229"/>
        <end position="255"/>
    </location>
</feature>
<name>A0AAF0XKS5_DAUCS</name>
<feature type="compositionally biased region" description="Polar residues" evidence="1">
    <location>
        <begin position="742"/>
        <end position="752"/>
    </location>
</feature>
<dbReference type="PROSITE" id="PS50076">
    <property type="entry name" value="DNAJ_2"/>
    <property type="match status" value="1"/>
</dbReference>
<keyword evidence="4" id="KW-1185">Reference proteome</keyword>
<dbReference type="SMART" id="SM00271">
    <property type="entry name" value="DnaJ"/>
    <property type="match status" value="1"/>
</dbReference>
<dbReference type="Pfam" id="PF00226">
    <property type="entry name" value="DnaJ"/>
    <property type="match status" value="1"/>
</dbReference>
<feature type="region of interest" description="Disordered" evidence="1">
    <location>
        <begin position="429"/>
        <end position="451"/>
    </location>
</feature>
<dbReference type="PRINTS" id="PR00625">
    <property type="entry name" value="JDOMAIN"/>
</dbReference>
<feature type="region of interest" description="Disordered" evidence="1">
    <location>
        <begin position="685"/>
        <end position="768"/>
    </location>
</feature>
<dbReference type="AlphaFoldDB" id="A0AAF0XKS5"/>
<dbReference type="PANTHER" id="PTHR45089">
    <property type="entry name" value="DNAJ HEAT SHOCK AMINO-TERMINAL DOMAIN PROTEIN-RELATED"/>
    <property type="match status" value="1"/>
</dbReference>
<evidence type="ECO:0000256" key="1">
    <source>
        <dbReference type="SAM" id="MobiDB-lite"/>
    </source>
</evidence>
<evidence type="ECO:0000259" key="2">
    <source>
        <dbReference type="PROSITE" id="PS50076"/>
    </source>
</evidence>
<sequence length="986" mass="111935">MECNKEEAVRAKSLAEKKMEIKDFLGARKIGIKAQNLYPQLENISQLIMVCDVHCSAANKVRGTEMDWYGILKLEPTADEAAIKKQFRKFALLLHPDKNKFAGATDAFKLIGEAHGVLMDRDKRRIHDMKCKPAAVNGAPKQASRPSYVRRPPGSDNSSFNMYKQFRQAPQTAQTGVHGNRPTFWTACPFCSVRFQYYREVLNKSLNCQSCNKAFTGYEINVPTAPQNNFSQPVFPKQTATSNPAPNVGSSSKFGYSTAKVELGGNSGNKNSRSFDVAQGSKSNEKHGDVSINSKQKRKSEKPQTGANMNGKKRKILSESSESCNTETSSDSEEEISVKIDGFHSELPPRRSSRSKRNVSYNENINDDNDTAEPVVENKSSDKVEVDDVLPKQEPPGINTSGLDAHLNKNDKEAKMSFAEEVLLGKETEMKSNKEPSDVTETEPEVYEYPDPDFSDFDKEREEKCFAAGQIWAIYDTQDAMPRFYALIKKVLRPKFKLRITWLEPDPDDKDSIKWVEEDLPVSCGKYKHGSSENTEDHQMFSHVVTWEKASRRDSYKIYPRKGETWALFKNWDINWSSYPDNSRKYEYEFVEVLSEYADGTAISVVYLGKIKGFVCLFCRAQHEGVDIFEIAPKELYRFSHRVPSFKMSGDERNDIPKGSFELDPACLPTNLREIDPPATENIKFEKTHPLGSGSTFTTGSVEPIPKFHMDVPKNQEERRNQSNSRVEISSDEEDQKLESDANGNTFVNPPDNTDPPEEAYEIPDPEFYNFDGDKSTEKFEMGQVWALYSDEDGLPKYYGKIKKIEFMPKHILHISWLSVGSTPNDMIQWTDKAMLVTCGKFKIRKLEPSQYTSTASFSHQVRVKENVKGEYVILPRKGEVWAIYKNWNAGMKCSDLEKCDYDIVEVVEEHDSGTSVLYLELVNGFKSVFRAQMKGLSPARTKIPANELLRFSHQIPAFRLTEERGGSLRGYVELDPAALPFHWFS</sequence>
<dbReference type="Pfam" id="PF11926">
    <property type="entry name" value="DUF3444"/>
    <property type="match status" value="2"/>
</dbReference>
<dbReference type="KEGG" id="dcr:108196110"/>
<feature type="compositionally biased region" description="Basic and acidic residues" evidence="1">
    <location>
        <begin position="379"/>
        <end position="391"/>
    </location>
</feature>
<protein>
    <recommendedName>
        <fullName evidence="2">J domain-containing protein</fullName>
    </recommendedName>
</protein>
<dbReference type="InterPro" id="IPR001623">
    <property type="entry name" value="DnaJ_domain"/>
</dbReference>
<dbReference type="PANTHER" id="PTHR45089:SF24">
    <property type="entry name" value="DNAJ HEAT SHOCK N-TERMINAL DOMAIN-CONTAINING PROTEIN"/>
    <property type="match status" value="1"/>
</dbReference>
<reference evidence="3" key="1">
    <citation type="journal article" date="2016" name="Nat. Genet.">
        <title>A high-quality carrot genome assembly provides new insights into carotenoid accumulation and asterid genome evolution.</title>
        <authorList>
            <person name="Iorizzo M."/>
            <person name="Ellison S."/>
            <person name="Senalik D."/>
            <person name="Zeng P."/>
            <person name="Satapoomin P."/>
            <person name="Huang J."/>
            <person name="Bowman M."/>
            <person name="Iovene M."/>
            <person name="Sanseverino W."/>
            <person name="Cavagnaro P."/>
            <person name="Yildiz M."/>
            <person name="Macko-Podgorni A."/>
            <person name="Moranska E."/>
            <person name="Grzebelus E."/>
            <person name="Grzebelus D."/>
            <person name="Ashrafi H."/>
            <person name="Zheng Z."/>
            <person name="Cheng S."/>
            <person name="Spooner D."/>
            <person name="Van Deynze A."/>
            <person name="Simon P."/>
        </authorList>
    </citation>
    <scope>NUCLEOTIDE SEQUENCE</scope>
    <source>
        <tissue evidence="3">Leaf</tissue>
    </source>
</reference>
<dbReference type="InterPro" id="IPR036869">
    <property type="entry name" value="J_dom_sf"/>
</dbReference>
<organism evidence="3 4">
    <name type="scientific">Daucus carota subsp. sativus</name>
    <name type="common">Carrot</name>
    <dbReference type="NCBI Taxonomy" id="79200"/>
    <lineage>
        <taxon>Eukaryota</taxon>
        <taxon>Viridiplantae</taxon>
        <taxon>Streptophyta</taxon>
        <taxon>Embryophyta</taxon>
        <taxon>Tracheophyta</taxon>
        <taxon>Spermatophyta</taxon>
        <taxon>Magnoliopsida</taxon>
        <taxon>eudicotyledons</taxon>
        <taxon>Gunneridae</taxon>
        <taxon>Pentapetalae</taxon>
        <taxon>asterids</taxon>
        <taxon>campanulids</taxon>
        <taxon>Apiales</taxon>
        <taxon>Apiaceae</taxon>
        <taxon>Apioideae</taxon>
        <taxon>Scandiceae</taxon>
        <taxon>Daucinae</taxon>
        <taxon>Daucus</taxon>
        <taxon>Daucus sect. Daucus</taxon>
    </lineage>
</organism>
<feature type="region of interest" description="Disordered" evidence="1">
    <location>
        <begin position="229"/>
        <end position="405"/>
    </location>
</feature>
<feature type="compositionally biased region" description="Acidic residues" evidence="1">
    <location>
        <begin position="755"/>
        <end position="765"/>
    </location>
</feature>
<feature type="compositionally biased region" description="Low complexity" evidence="1">
    <location>
        <begin position="318"/>
        <end position="329"/>
    </location>
</feature>
<dbReference type="Proteomes" id="UP000077755">
    <property type="component" value="Chromosome 7"/>
</dbReference>
<feature type="domain" description="J" evidence="2">
    <location>
        <begin position="67"/>
        <end position="131"/>
    </location>
</feature>
<reference evidence="3" key="2">
    <citation type="submission" date="2022-03" db="EMBL/GenBank/DDBJ databases">
        <title>Draft title - Genomic analysis of global carrot germplasm unveils the trajectory of domestication and the origin of high carotenoid orange carrot.</title>
        <authorList>
            <person name="Iorizzo M."/>
            <person name="Ellison S."/>
            <person name="Senalik D."/>
            <person name="Macko-Podgorni A."/>
            <person name="Grzebelus D."/>
            <person name="Bostan H."/>
            <person name="Rolling W."/>
            <person name="Curaba J."/>
            <person name="Simon P."/>
        </authorList>
    </citation>
    <scope>NUCLEOTIDE SEQUENCE</scope>
    <source>
        <tissue evidence="3">Leaf</tissue>
    </source>
</reference>
<gene>
    <name evidence="3" type="ORF">DCAR_0728287</name>
</gene>
<dbReference type="CDD" id="cd06257">
    <property type="entry name" value="DnaJ"/>
    <property type="match status" value="1"/>
</dbReference>
<evidence type="ECO:0000313" key="4">
    <source>
        <dbReference type="Proteomes" id="UP000077755"/>
    </source>
</evidence>
<evidence type="ECO:0000313" key="3">
    <source>
        <dbReference type="EMBL" id="WOH08837.1"/>
    </source>
</evidence>
<feature type="compositionally biased region" description="Basic and acidic residues" evidence="1">
    <location>
        <begin position="706"/>
        <end position="721"/>
    </location>
</feature>